<evidence type="ECO:0000256" key="7">
    <source>
        <dbReference type="SAM" id="MobiDB-lite"/>
    </source>
</evidence>
<keyword evidence="1" id="KW-0479">Metal-binding</keyword>
<evidence type="ECO:0000256" key="1">
    <source>
        <dbReference type="ARBA" id="ARBA00022723"/>
    </source>
</evidence>
<dbReference type="GO" id="GO:0008270">
    <property type="term" value="F:zinc ion binding"/>
    <property type="evidence" value="ECO:0007669"/>
    <property type="project" value="UniProtKB-KW"/>
</dbReference>
<evidence type="ECO:0000256" key="4">
    <source>
        <dbReference type="ARBA" id="ARBA00022884"/>
    </source>
</evidence>
<evidence type="ECO:0000259" key="8">
    <source>
        <dbReference type="PROSITE" id="PS50102"/>
    </source>
</evidence>
<dbReference type="Pfam" id="PF01753">
    <property type="entry name" value="zf-MYND"/>
    <property type="match status" value="1"/>
</dbReference>
<dbReference type="InterPro" id="IPR000504">
    <property type="entry name" value="RRM_dom"/>
</dbReference>
<dbReference type="EMBL" id="JASPKZ010000842">
    <property type="protein sequence ID" value="KAJ9598956.1"/>
    <property type="molecule type" value="Genomic_DNA"/>
</dbReference>
<dbReference type="SUPFAM" id="SSF144232">
    <property type="entry name" value="HIT/MYND zinc finger-like"/>
    <property type="match status" value="1"/>
</dbReference>
<dbReference type="GO" id="GO:0003723">
    <property type="term" value="F:RNA binding"/>
    <property type="evidence" value="ECO:0007669"/>
    <property type="project" value="UniProtKB-UniRule"/>
</dbReference>
<gene>
    <name evidence="11" type="ORF">L9F63_010550</name>
</gene>
<dbReference type="InterPro" id="IPR012677">
    <property type="entry name" value="Nucleotide-bd_a/b_plait_sf"/>
</dbReference>
<dbReference type="Pfam" id="PF00567">
    <property type="entry name" value="TUDOR"/>
    <property type="match status" value="1"/>
</dbReference>
<comment type="caution">
    <text evidence="11">The sequence shown here is derived from an EMBL/GenBank/DDBJ whole genome shotgun (WGS) entry which is preliminary data.</text>
</comment>
<evidence type="ECO:0000256" key="5">
    <source>
        <dbReference type="PROSITE-ProRule" id="PRU00134"/>
    </source>
</evidence>
<feature type="domain" description="RRM" evidence="8">
    <location>
        <begin position="1"/>
        <end position="62"/>
    </location>
</feature>
<dbReference type="Gene3D" id="3.30.70.330">
    <property type="match status" value="1"/>
</dbReference>
<organism evidence="11 12">
    <name type="scientific">Diploptera punctata</name>
    <name type="common">Pacific beetle cockroach</name>
    <dbReference type="NCBI Taxonomy" id="6984"/>
    <lineage>
        <taxon>Eukaryota</taxon>
        <taxon>Metazoa</taxon>
        <taxon>Ecdysozoa</taxon>
        <taxon>Arthropoda</taxon>
        <taxon>Hexapoda</taxon>
        <taxon>Insecta</taxon>
        <taxon>Pterygota</taxon>
        <taxon>Neoptera</taxon>
        <taxon>Polyneoptera</taxon>
        <taxon>Dictyoptera</taxon>
        <taxon>Blattodea</taxon>
        <taxon>Blaberoidea</taxon>
        <taxon>Blaberidae</taxon>
        <taxon>Diplopterinae</taxon>
        <taxon>Diploptera</taxon>
    </lineage>
</organism>
<evidence type="ECO:0000259" key="10">
    <source>
        <dbReference type="PROSITE" id="PS50865"/>
    </source>
</evidence>
<keyword evidence="12" id="KW-1185">Reference proteome</keyword>
<protein>
    <submittedName>
        <fullName evidence="11">Uncharacterized protein</fullName>
    </submittedName>
</protein>
<dbReference type="InterPro" id="IPR035437">
    <property type="entry name" value="SNase_OB-fold_sf"/>
</dbReference>
<dbReference type="Proteomes" id="UP001233999">
    <property type="component" value="Unassembled WGS sequence"/>
</dbReference>
<dbReference type="AlphaFoldDB" id="A0AAD8AH35"/>
<dbReference type="SUPFAM" id="SSF63748">
    <property type="entry name" value="Tudor/PWWP/MBT"/>
    <property type="match status" value="1"/>
</dbReference>
<feature type="region of interest" description="Disordered" evidence="7">
    <location>
        <begin position="281"/>
        <end position="319"/>
    </location>
</feature>
<dbReference type="PROSITE" id="PS50865">
    <property type="entry name" value="ZF_MYND_2"/>
    <property type="match status" value="1"/>
</dbReference>
<reference evidence="11" key="1">
    <citation type="journal article" date="2023" name="IScience">
        <title>Live-bearing cockroach genome reveals convergent evolutionary mechanisms linked to viviparity in insects and beyond.</title>
        <authorList>
            <person name="Fouks B."/>
            <person name="Harrison M.C."/>
            <person name="Mikhailova A.A."/>
            <person name="Marchal E."/>
            <person name="English S."/>
            <person name="Carruthers M."/>
            <person name="Jennings E.C."/>
            <person name="Chiamaka E.L."/>
            <person name="Frigard R.A."/>
            <person name="Pippel M."/>
            <person name="Attardo G.M."/>
            <person name="Benoit J.B."/>
            <person name="Bornberg-Bauer E."/>
            <person name="Tobe S.S."/>
        </authorList>
    </citation>
    <scope>NUCLEOTIDE SEQUENCE</scope>
    <source>
        <strain evidence="11">Stay&amp;Tobe</strain>
    </source>
</reference>
<dbReference type="InterPro" id="IPR002893">
    <property type="entry name" value="Znf_MYND"/>
</dbReference>
<evidence type="ECO:0000313" key="11">
    <source>
        <dbReference type="EMBL" id="KAJ9598956.1"/>
    </source>
</evidence>
<reference evidence="11" key="2">
    <citation type="submission" date="2023-05" db="EMBL/GenBank/DDBJ databases">
        <authorList>
            <person name="Fouks B."/>
        </authorList>
    </citation>
    <scope>NUCLEOTIDE SEQUENCE</scope>
    <source>
        <strain evidence="11">Stay&amp;Tobe</strain>
        <tissue evidence="11">Testes</tissue>
    </source>
</reference>
<keyword evidence="4 6" id="KW-0694">RNA-binding</keyword>
<dbReference type="InterPro" id="IPR002999">
    <property type="entry name" value="Tudor"/>
</dbReference>
<feature type="domain" description="MYND-type" evidence="10">
    <location>
        <begin position="203"/>
        <end position="238"/>
    </location>
</feature>
<keyword evidence="3" id="KW-0862">Zinc</keyword>
<dbReference type="Gene3D" id="6.10.140.2220">
    <property type="match status" value="1"/>
</dbReference>
<dbReference type="InterPro" id="IPR035979">
    <property type="entry name" value="RBD_domain_sf"/>
</dbReference>
<evidence type="ECO:0000256" key="3">
    <source>
        <dbReference type="ARBA" id="ARBA00022833"/>
    </source>
</evidence>
<proteinExistence type="predicted"/>
<evidence type="ECO:0000259" key="9">
    <source>
        <dbReference type="PROSITE" id="PS50304"/>
    </source>
</evidence>
<evidence type="ECO:0000256" key="6">
    <source>
        <dbReference type="PROSITE-ProRule" id="PRU00176"/>
    </source>
</evidence>
<dbReference type="SMART" id="SM00333">
    <property type="entry name" value="TUDOR"/>
    <property type="match status" value="1"/>
</dbReference>
<accession>A0AAD8AH35</accession>
<feature type="compositionally biased region" description="Polar residues" evidence="7">
    <location>
        <begin position="285"/>
        <end position="306"/>
    </location>
</feature>
<feature type="compositionally biased region" description="Basic and acidic residues" evidence="7">
    <location>
        <begin position="310"/>
        <end position="319"/>
    </location>
</feature>
<keyword evidence="2 5" id="KW-0863">Zinc-finger</keyword>
<dbReference type="PROSITE" id="PS50102">
    <property type="entry name" value="RRM"/>
    <property type="match status" value="1"/>
</dbReference>
<evidence type="ECO:0000256" key="2">
    <source>
        <dbReference type="ARBA" id="ARBA00022771"/>
    </source>
</evidence>
<evidence type="ECO:0000313" key="12">
    <source>
        <dbReference type="Proteomes" id="UP001233999"/>
    </source>
</evidence>
<feature type="domain" description="Tudor" evidence="9">
    <location>
        <begin position="461"/>
        <end position="516"/>
    </location>
</feature>
<sequence>MPLDFDEKILRDLFLYFGNPLEIYKSDGWAFVSYGTRREAEFAIHELNNMPPYFLKVQFAFIPKEKERIHDEMSQNYILNAILDSEPRHYTRLSYNCVRNVGIGRGHGFDLPFPITPRHRPGEFEEMVFSDHDDKEGGNMHHYLHPQSTGFLLPPVSGIKIREYTEQQHKKIKQNLEILCAKVTGDFLQSTENSIKPCLAGNCLHCNKLTMQFCQRCRGSYCSRECQVDDWSNHKSKCVPIVMPTVTSASDVNSDKSVSFDHGYKFSKCFVQEPKYEARDKRQFGSKSSFNGRNSYNVDKSNSTSYRQKHNSEDIEKTKSGFGTNKNYSTYGSFKYSGNKSSINERLKIRMSTSSEDSTVDRSKNVSELKGSLPLYDLPSKEVINSDILTSSGDSITKSCNLEETDVLEIGKLTNDVFKKAKVVVVIGQFQCWVQLEDSITKLQEVMYALNNGSLGSVMTSVKEGIICAALYEGLWYRGKVTSVEPKLKVLYIDFGNEECCTLDQLRSVPDAVKNISVGCEDTIS</sequence>
<dbReference type="PROSITE" id="PS50304">
    <property type="entry name" value="TUDOR"/>
    <property type="match status" value="1"/>
</dbReference>
<dbReference type="Gene3D" id="2.40.50.90">
    <property type="match status" value="1"/>
</dbReference>
<dbReference type="SUPFAM" id="SSF54928">
    <property type="entry name" value="RNA-binding domain, RBD"/>
    <property type="match status" value="1"/>
</dbReference>
<dbReference type="Gene3D" id="2.30.30.140">
    <property type="match status" value="1"/>
</dbReference>
<dbReference type="GO" id="GO:0005737">
    <property type="term" value="C:cytoplasm"/>
    <property type="evidence" value="ECO:0007669"/>
    <property type="project" value="UniProtKB-ARBA"/>
</dbReference>
<name>A0AAD8AH35_DIPPU</name>